<dbReference type="Proteomes" id="UP001151002">
    <property type="component" value="Unassembled WGS sequence"/>
</dbReference>
<feature type="region of interest" description="Disordered" evidence="1">
    <location>
        <begin position="299"/>
        <end position="353"/>
    </location>
</feature>
<keyword evidence="3" id="KW-0732">Signal</keyword>
<keyword evidence="2" id="KW-0812">Transmembrane</keyword>
<reference evidence="5" key="1">
    <citation type="submission" date="2022-11" db="EMBL/GenBank/DDBJ databases">
        <authorList>
            <person name="Somphong A."/>
            <person name="Phongsopitanun W."/>
        </authorList>
    </citation>
    <scope>NUCLEOTIDE SEQUENCE</scope>
    <source>
        <strain evidence="5">Pm04-4</strain>
    </source>
</reference>
<evidence type="ECO:0000313" key="5">
    <source>
        <dbReference type="EMBL" id="MCY1136775.1"/>
    </source>
</evidence>
<keyword evidence="2" id="KW-0472">Membrane</keyword>
<gene>
    <name evidence="5" type="ORF">OWR29_02110</name>
</gene>
<feature type="signal peptide" evidence="3">
    <location>
        <begin position="1"/>
        <end position="28"/>
    </location>
</feature>
<organism evidence="5 6">
    <name type="scientific">Paractinoplanes pyxinae</name>
    <dbReference type="NCBI Taxonomy" id="2997416"/>
    <lineage>
        <taxon>Bacteria</taxon>
        <taxon>Bacillati</taxon>
        <taxon>Actinomycetota</taxon>
        <taxon>Actinomycetes</taxon>
        <taxon>Micromonosporales</taxon>
        <taxon>Micromonosporaceae</taxon>
        <taxon>Paractinoplanes</taxon>
    </lineage>
</organism>
<evidence type="ECO:0000256" key="3">
    <source>
        <dbReference type="SAM" id="SignalP"/>
    </source>
</evidence>
<keyword evidence="6" id="KW-1185">Reference proteome</keyword>
<keyword evidence="2" id="KW-1133">Transmembrane helix</keyword>
<evidence type="ECO:0000259" key="4">
    <source>
        <dbReference type="Pfam" id="PF08341"/>
    </source>
</evidence>
<proteinExistence type="predicted"/>
<evidence type="ECO:0000313" key="6">
    <source>
        <dbReference type="Proteomes" id="UP001151002"/>
    </source>
</evidence>
<feature type="domain" description="Thioester" evidence="4">
    <location>
        <begin position="70"/>
        <end position="184"/>
    </location>
</feature>
<accession>A0ABT4ARA5</accession>
<feature type="chain" id="PRO_5045092728" evidence="3">
    <location>
        <begin position="29"/>
        <end position="389"/>
    </location>
</feature>
<evidence type="ECO:0000256" key="1">
    <source>
        <dbReference type="SAM" id="MobiDB-lite"/>
    </source>
</evidence>
<dbReference type="EMBL" id="JAPNTZ010000001">
    <property type="protein sequence ID" value="MCY1136775.1"/>
    <property type="molecule type" value="Genomic_DNA"/>
</dbReference>
<dbReference type="Pfam" id="PF08341">
    <property type="entry name" value="TED"/>
    <property type="match status" value="1"/>
</dbReference>
<protein>
    <submittedName>
        <fullName evidence="5">Cys-Gln thioester bond-forming surface protein</fullName>
    </submittedName>
</protein>
<name>A0ABT4ARA5_9ACTN</name>
<feature type="transmembrane region" description="Helical" evidence="2">
    <location>
        <begin position="361"/>
        <end position="380"/>
    </location>
</feature>
<sequence>MRNRLSGLIPALLAGAGLVLGAAAPAMAADEPLTAVAWPDGTSRTLLLGGTPTVVRGLQMAETRGPSVPAFSLEFSRTAPAGSDDYANVTWAEAGNNNLAYAQWVIEHGYPSVGRDQLVAAAGAKVPPRASAATVNQLLRLGTQAAIWKRTDNVTLGAWRANAGLGAENEYAVIKKVYDYLTRAREATGEPHRTVTFEEPGYVDAPELVVNGPGRMALTVENGYAITDSRYDGGTWLITHVINGGGVAFVRSIDPDRITKVTATAEHGVTPGLVFQADDAPLVTPARAYGDPVSGTFEKNYPKYNGPVPTPSPAPGGGGTTEPTAPASPSASPTKTAAPAPAPTDGGEGGGLPVTGAPTGAVLGGGALLLAAGAVAVLLVRRRRLRFTA</sequence>
<feature type="compositionally biased region" description="Low complexity" evidence="1">
    <location>
        <begin position="321"/>
        <end position="345"/>
    </location>
</feature>
<dbReference type="InterPro" id="IPR013552">
    <property type="entry name" value="Thioester_dom"/>
</dbReference>
<comment type="caution">
    <text evidence="5">The sequence shown here is derived from an EMBL/GenBank/DDBJ whole genome shotgun (WGS) entry which is preliminary data.</text>
</comment>
<evidence type="ECO:0000256" key="2">
    <source>
        <dbReference type="SAM" id="Phobius"/>
    </source>
</evidence>
<dbReference type="RefSeq" id="WP_267560547.1">
    <property type="nucleotide sequence ID" value="NZ_JAPNTZ010000001.1"/>
</dbReference>